<gene>
    <name evidence="2" type="ORF">NP165_05975</name>
</gene>
<dbReference type="InterPro" id="IPR025079">
    <property type="entry name" value="DUF3943"/>
</dbReference>
<reference evidence="2" key="1">
    <citation type="submission" date="2022-07" db="EMBL/GenBank/DDBJ databases">
        <title>Complete genome of Vibrio japonicus strain JCM 31412T and phylogenomic assessment of the Nereis clade of the genus Vibrio.</title>
        <authorList>
            <person name="Shlafstein M.D."/>
            <person name="Emsley S.A."/>
            <person name="Ushijima B."/>
            <person name="Videau P."/>
            <person name="Saw J.H."/>
        </authorList>
    </citation>
    <scope>NUCLEOTIDE SEQUENCE</scope>
    <source>
        <strain evidence="2">JCM 31412</strain>
    </source>
</reference>
<accession>A0ABY5LLA7</accession>
<organism evidence="2 3">
    <name type="scientific">Vibrio japonicus</name>
    <dbReference type="NCBI Taxonomy" id="1824638"/>
    <lineage>
        <taxon>Bacteria</taxon>
        <taxon>Pseudomonadati</taxon>
        <taxon>Pseudomonadota</taxon>
        <taxon>Gammaproteobacteria</taxon>
        <taxon>Vibrionales</taxon>
        <taxon>Vibrionaceae</taxon>
        <taxon>Vibrio</taxon>
    </lineage>
</organism>
<evidence type="ECO:0000313" key="2">
    <source>
        <dbReference type="EMBL" id="UUM31680.1"/>
    </source>
</evidence>
<evidence type="ECO:0000259" key="1">
    <source>
        <dbReference type="Pfam" id="PF13084"/>
    </source>
</evidence>
<dbReference type="EMBL" id="CP102096">
    <property type="protein sequence ID" value="UUM31680.1"/>
    <property type="molecule type" value="Genomic_DNA"/>
</dbReference>
<sequence length="296" mass="33112">MLKAGLTALLYSALTNASPTHSVQHIELSYSFEQAQSHVLYPHYDLYPLTYSTNLGLAEITSNLEEPPLPKYLIVPNERDSGYLKEQTYTIVGLGVATIGLMTLLPESVTNWDDEDRNLSNLVSKWKDNVRAGPEWDRDDPFLNYVMHPYFGGVYYTVARHAGYNEFGSFLYSAGVSTLFWEYGLEAFAEAPSWQDLFITPIFGAVVGELMLEAEQDIIASGGQVMGSASLGDVTLFFLNPVGHIHGWVSDIWGGNAELHYSSTPWFNNRDAANFALRSGAHYDDYFYGAEIIIRF</sequence>
<dbReference type="Pfam" id="PF13084">
    <property type="entry name" value="DUF3943"/>
    <property type="match status" value="1"/>
</dbReference>
<keyword evidence="3" id="KW-1185">Reference proteome</keyword>
<evidence type="ECO:0000313" key="3">
    <source>
        <dbReference type="Proteomes" id="UP001058602"/>
    </source>
</evidence>
<proteinExistence type="predicted"/>
<dbReference type="Proteomes" id="UP001058602">
    <property type="component" value="Chromosome 1"/>
</dbReference>
<feature type="domain" description="DUF3943" evidence="1">
    <location>
        <begin position="133"/>
        <end position="242"/>
    </location>
</feature>
<dbReference type="RefSeq" id="WP_257085405.1">
    <property type="nucleotide sequence ID" value="NZ_CP102096.1"/>
</dbReference>
<name>A0ABY5LLA7_9VIBR</name>
<protein>
    <submittedName>
        <fullName evidence="2">DUF3943 domain-containing protein</fullName>
    </submittedName>
</protein>